<dbReference type="PRINTS" id="PR00507">
    <property type="entry name" value="N12N6MTFRASE"/>
</dbReference>
<evidence type="ECO:0000313" key="9">
    <source>
        <dbReference type="EMBL" id="SKA64613.1"/>
    </source>
</evidence>
<evidence type="ECO:0000256" key="4">
    <source>
        <dbReference type="ARBA" id="ARBA00022679"/>
    </source>
</evidence>
<dbReference type="EC" id="2.1.1.72" evidence="2"/>
<comment type="catalytic activity">
    <reaction evidence="6">
        <text>a 2'-deoxyadenosine in DNA + S-adenosyl-L-methionine = an N(6)-methyl-2'-deoxyadenosine in DNA + S-adenosyl-L-homocysteine + H(+)</text>
        <dbReference type="Rhea" id="RHEA:15197"/>
        <dbReference type="Rhea" id="RHEA-COMP:12418"/>
        <dbReference type="Rhea" id="RHEA-COMP:12419"/>
        <dbReference type="ChEBI" id="CHEBI:15378"/>
        <dbReference type="ChEBI" id="CHEBI:57856"/>
        <dbReference type="ChEBI" id="CHEBI:59789"/>
        <dbReference type="ChEBI" id="CHEBI:90615"/>
        <dbReference type="ChEBI" id="CHEBI:90616"/>
        <dbReference type="EC" id="2.1.1.72"/>
    </reaction>
</comment>
<dbReference type="InterPro" id="IPR029063">
    <property type="entry name" value="SAM-dependent_MTases_sf"/>
</dbReference>
<dbReference type="InterPro" id="IPR050953">
    <property type="entry name" value="N4_N6_ade-DNA_methylase"/>
</dbReference>
<dbReference type="Proteomes" id="UP000242432">
    <property type="component" value="Unassembled WGS sequence"/>
</dbReference>
<dbReference type="Pfam" id="PF12950">
    <property type="entry name" value="TaqI_C"/>
    <property type="match status" value="1"/>
</dbReference>
<dbReference type="Pfam" id="PF02384">
    <property type="entry name" value="N6_Mtase"/>
    <property type="match status" value="1"/>
</dbReference>
<dbReference type="InterPro" id="IPR003356">
    <property type="entry name" value="DNA_methylase_A-5"/>
</dbReference>
<evidence type="ECO:0000259" key="8">
    <source>
        <dbReference type="Pfam" id="PF12950"/>
    </source>
</evidence>
<reference evidence="10" key="1">
    <citation type="submission" date="2017-02" db="EMBL/GenBank/DDBJ databases">
        <authorList>
            <person name="Varghese N."/>
            <person name="Submissions S."/>
        </authorList>
    </citation>
    <scope>NUCLEOTIDE SEQUENCE [LARGE SCALE GENOMIC DNA]</scope>
    <source>
        <strain evidence="10">DSM 3072</strain>
    </source>
</reference>
<accession>A0A1T4VI73</accession>
<evidence type="ECO:0000313" key="10">
    <source>
        <dbReference type="Proteomes" id="UP000242432"/>
    </source>
</evidence>
<protein>
    <recommendedName>
        <fullName evidence="2">site-specific DNA-methyltransferase (adenine-specific)</fullName>
        <ecNumber evidence="2">2.1.1.72</ecNumber>
    </recommendedName>
</protein>
<dbReference type="GO" id="GO:0003677">
    <property type="term" value="F:DNA binding"/>
    <property type="evidence" value="ECO:0007669"/>
    <property type="project" value="InterPro"/>
</dbReference>
<dbReference type="GO" id="GO:0008170">
    <property type="term" value="F:N-methyltransferase activity"/>
    <property type="evidence" value="ECO:0007669"/>
    <property type="project" value="InterPro"/>
</dbReference>
<dbReference type="GO" id="GO:0009007">
    <property type="term" value="F:site-specific DNA-methyltransferase (adenine-specific) activity"/>
    <property type="evidence" value="ECO:0007669"/>
    <property type="project" value="UniProtKB-EC"/>
</dbReference>
<dbReference type="AlphaFoldDB" id="A0A1T4VI73"/>
<comment type="similarity">
    <text evidence="1">Belongs to the N(4)/N(6)-methyltransferase family.</text>
</comment>
<organism evidence="9 10">
    <name type="scientific">Succinivibrio dextrinosolvens DSM 3072</name>
    <dbReference type="NCBI Taxonomy" id="1123324"/>
    <lineage>
        <taxon>Bacteria</taxon>
        <taxon>Pseudomonadati</taxon>
        <taxon>Pseudomonadota</taxon>
        <taxon>Gammaproteobacteria</taxon>
        <taxon>Aeromonadales</taxon>
        <taxon>Succinivibrionaceae</taxon>
        <taxon>Succinivibrio</taxon>
    </lineage>
</organism>
<keyword evidence="10" id="KW-1185">Reference proteome</keyword>
<keyword evidence="4" id="KW-0808">Transferase</keyword>
<dbReference type="PROSITE" id="PS00092">
    <property type="entry name" value="N6_MTASE"/>
    <property type="match status" value="1"/>
</dbReference>
<evidence type="ECO:0000256" key="6">
    <source>
        <dbReference type="ARBA" id="ARBA00047942"/>
    </source>
</evidence>
<dbReference type="GO" id="GO:0032259">
    <property type="term" value="P:methylation"/>
    <property type="evidence" value="ECO:0007669"/>
    <property type="project" value="UniProtKB-KW"/>
</dbReference>
<evidence type="ECO:0000256" key="1">
    <source>
        <dbReference type="ARBA" id="ARBA00006594"/>
    </source>
</evidence>
<dbReference type="Gene3D" id="3.40.50.150">
    <property type="entry name" value="Vaccinia Virus protein VP39"/>
    <property type="match status" value="1"/>
</dbReference>
<dbReference type="InterPro" id="IPR002052">
    <property type="entry name" value="DNA_methylase_N6_adenine_CS"/>
</dbReference>
<dbReference type="GO" id="GO:0009307">
    <property type="term" value="P:DNA restriction-modification system"/>
    <property type="evidence" value="ECO:0007669"/>
    <property type="project" value="UniProtKB-KW"/>
</dbReference>
<evidence type="ECO:0000259" key="7">
    <source>
        <dbReference type="Pfam" id="PF02384"/>
    </source>
</evidence>
<evidence type="ECO:0000256" key="2">
    <source>
        <dbReference type="ARBA" id="ARBA00011900"/>
    </source>
</evidence>
<name>A0A1T4VI73_9GAMM</name>
<sequence>MKYISIKQAAVKFGISEEQTRELCEQGKFRNAQLVDDFWIIPESARLPQKKTRKKAHDLRNYLTLPQACAELSVSVATGYNWIKLSKLVPDRIENKKNYFTKSYISKLKKEIKSGKNLSLKSRRNKKFISGSYIYNSYVSKDSTSIEIISRLLENVDSHKIDIDTEHLRMIMSETALSLIVKRLELDYRPPYLPAFFEGRLKLGCYEKLISDLIGKGSKVKKLVEKYSYLLDLNFDYQESEDTLGLVYISCRNIENRKATGTYYTPSKVVDKIVKIVLSSDSYHPGDNLLDPCCGTGNFLLKLPFEVKVENIFGNDIDDIAVTLTRINLALKYKLDNTDILYKNITNSDFLTEFSNPRITHILGNPPWGYSYTSEEKNVLKNLFSSAKGSTIESYDVFLEKSIMHSKNGGTITFVMPEAILNVKTHYPVREKLIENTSILSLNYLGNAFDKVQCPCIIMQLKKTSKPISCINMKVTDGQREFVIRKERYVDSQYLNFKTDDNEEQILSKIFSLNNIRFLKDNALFALGIVTGNNNLYISSRKSANNEVILKGADVFKYRIDAPKRFITFNPEHFQQVAPESMYRAKEKLIYRFISNHLVFAYDDKQTLSLNSSNIVIPQIEGLSIKYILSILNSSIAQFIYDKRFNSVKVLRAHIESIPIPMISYEEQKPFINLVEEIMACKDKTKVETLYRNLDAIIFSLFNLDESQKALILDACDMTKFL</sequence>
<dbReference type="PANTHER" id="PTHR33841:SF1">
    <property type="entry name" value="DNA METHYLTRANSFERASE A"/>
    <property type="match status" value="1"/>
</dbReference>
<dbReference type="CDD" id="cd02440">
    <property type="entry name" value="AdoMet_MTases"/>
    <property type="match status" value="1"/>
</dbReference>
<dbReference type="RefSeq" id="WP_078928968.1">
    <property type="nucleotide sequence ID" value="NZ_FUXX01000026.1"/>
</dbReference>
<dbReference type="STRING" id="83771.SAMN02910357_00643"/>
<keyword evidence="3 9" id="KW-0489">Methyltransferase</keyword>
<gene>
    <name evidence="9" type="ORF">SAMN02745213_01539</name>
</gene>
<dbReference type="InterPro" id="IPR025931">
    <property type="entry name" value="TaqI_C"/>
</dbReference>
<keyword evidence="5" id="KW-0680">Restriction system</keyword>
<dbReference type="SUPFAM" id="SSF53335">
    <property type="entry name" value="S-adenosyl-L-methionine-dependent methyltransferases"/>
    <property type="match status" value="1"/>
</dbReference>
<evidence type="ECO:0000256" key="3">
    <source>
        <dbReference type="ARBA" id="ARBA00022603"/>
    </source>
</evidence>
<dbReference type="PANTHER" id="PTHR33841">
    <property type="entry name" value="DNA METHYLTRANSFERASE YEEA-RELATED"/>
    <property type="match status" value="1"/>
</dbReference>
<feature type="domain" description="TaqI-like C-terminal specificity" evidence="8">
    <location>
        <begin position="548"/>
        <end position="660"/>
    </location>
</feature>
<evidence type="ECO:0000256" key="5">
    <source>
        <dbReference type="ARBA" id="ARBA00022747"/>
    </source>
</evidence>
<proteinExistence type="inferred from homology"/>
<dbReference type="EMBL" id="FUXX01000026">
    <property type="protein sequence ID" value="SKA64613.1"/>
    <property type="molecule type" value="Genomic_DNA"/>
</dbReference>
<feature type="domain" description="DNA methylase adenine-specific" evidence="7">
    <location>
        <begin position="255"/>
        <end position="480"/>
    </location>
</feature>